<dbReference type="InterPro" id="IPR018392">
    <property type="entry name" value="LysM"/>
</dbReference>
<proteinExistence type="inferred from homology"/>
<dbReference type="GO" id="GO:0003796">
    <property type="term" value="F:lysozyme activity"/>
    <property type="evidence" value="ECO:0007669"/>
    <property type="project" value="InterPro"/>
</dbReference>
<organism evidence="6 7">
    <name type="scientific">Pullulanibacillus pueri</name>
    <dbReference type="NCBI Taxonomy" id="1437324"/>
    <lineage>
        <taxon>Bacteria</taxon>
        <taxon>Bacillati</taxon>
        <taxon>Bacillota</taxon>
        <taxon>Bacilli</taxon>
        <taxon>Bacillales</taxon>
        <taxon>Sporolactobacillaceae</taxon>
        <taxon>Pullulanibacillus</taxon>
    </lineage>
</organism>
<feature type="region of interest" description="Disordered" evidence="4">
    <location>
        <begin position="200"/>
        <end position="224"/>
    </location>
</feature>
<dbReference type="SMART" id="SM00257">
    <property type="entry name" value="LysM"/>
    <property type="match status" value="2"/>
</dbReference>
<evidence type="ECO:0000256" key="1">
    <source>
        <dbReference type="ARBA" id="ARBA00010646"/>
    </source>
</evidence>
<reference evidence="6" key="2">
    <citation type="submission" date="2020-09" db="EMBL/GenBank/DDBJ databases">
        <authorList>
            <person name="Sun Q."/>
            <person name="Zhou Y."/>
        </authorList>
    </citation>
    <scope>NUCLEOTIDE SEQUENCE</scope>
    <source>
        <strain evidence="6">CGMCC 1.12777</strain>
    </source>
</reference>
<dbReference type="SUPFAM" id="SSF54106">
    <property type="entry name" value="LysM domain"/>
    <property type="match status" value="2"/>
</dbReference>
<dbReference type="Proteomes" id="UP000656813">
    <property type="component" value="Unassembled WGS sequence"/>
</dbReference>
<protein>
    <recommendedName>
        <fullName evidence="5">LysM domain-containing protein</fullName>
    </recommendedName>
</protein>
<dbReference type="SUPFAM" id="SSF47090">
    <property type="entry name" value="PGBD-like"/>
    <property type="match status" value="1"/>
</dbReference>
<dbReference type="Pfam" id="PF01476">
    <property type="entry name" value="LysM"/>
    <property type="match status" value="2"/>
</dbReference>
<evidence type="ECO:0000259" key="5">
    <source>
        <dbReference type="PROSITE" id="PS51782"/>
    </source>
</evidence>
<dbReference type="InterPro" id="IPR018077">
    <property type="entry name" value="Glyco_hydro_fam25_subgr"/>
</dbReference>
<feature type="domain" description="LysM" evidence="5">
    <location>
        <begin position="290"/>
        <end position="335"/>
    </location>
</feature>
<gene>
    <name evidence="6" type="ORF">GCM10007096_24460</name>
</gene>
<evidence type="ECO:0000313" key="6">
    <source>
        <dbReference type="EMBL" id="GGH83500.1"/>
    </source>
</evidence>
<dbReference type="InterPro" id="IPR002477">
    <property type="entry name" value="Peptidoglycan-bd-like"/>
</dbReference>
<dbReference type="GO" id="GO:0009253">
    <property type="term" value="P:peptidoglycan catabolic process"/>
    <property type="evidence" value="ECO:0007669"/>
    <property type="project" value="InterPro"/>
</dbReference>
<feature type="compositionally biased region" description="Basic and acidic residues" evidence="4">
    <location>
        <begin position="202"/>
        <end position="217"/>
    </location>
</feature>
<evidence type="ECO:0000256" key="2">
    <source>
        <dbReference type="ARBA" id="ARBA00022801"/>
    </source>
</evidence>
<dbReference type="EMBL" id="BMFV01000018">
    <property type="protein sequence ID" value="GGH83500.1"/>
    <property type="molecule type" value="Genomic_DNA"/>
</dbReference>
<dbReference type="GO" id="GO:0016052">
    <property type="term" value="P:carbohydrate catabolic process"/>
    <property type="evidence" value="ECO:0007669"/>
    <property type="project" value="TreeGrafter"/>
</dbReference>
<dbReference type="PROSITE" id="PS51782">
    <property type="entry name" value="LYSM"/>
    <property type="match status" value="2"/>
</dbReference>
<dbReference type="InterPro" id="IPR036365">
    <property type="entry name" value="PGBD-like_sf"/>
</dbReference>
<dbReference type="Gene3D" id="3.10.350.10">
    <property type="entry name" value="LysM domain"/>
    <property type="match status" value="2"/>
</dbReference>
<name>A0A8J2ZXE9_9BACL</name>
<dbReference type="PANTHER" id="PTHR34135:SF2">
    <property type="entry name" value="LYSOZYME"/>
    <property type="match status" value="1"/>
</dbReference>
<dbReference type="InterPro" id="IPR002053">
    <property type="entry name" value="Glyco_hydro_25"/>
</dbReference>
<dbReference type="Pfam" id="PF01183">
    <property type="entry name" value="Glyco_hydro_25"/>
    <property type="match status" value="1"/>
</dbReference>
<dbReference type="Pfam" id="PF01471">
    <property type="entry name" value="PG_binding_1"/>
    <property type="match status" value="1"/>
</dbReference>
<evidence type="ECO:0000313" key="7">
    <source>
        <dbReference type="Proteomes" id="UP000656813"/>
    </source>
</evidence>
<dbReference type="Gene3D" id="1.10.101.10">
    <property type="entry name" value="PGBD-like superfamily/PGBD"/>
    <property type="match status" value="1"/>
</dbReference>
<evidence type="ECO:0000256" key="4">
    <source>
        <dbReference type="SAM" id="MobiDB-lite"/>
    </source>
</evidence>
<dbReference type="PANTHER" id="PTHR34135">
    <property type="entry name" value="LYSOZYME"/>
    <property type="match status" value="1"/>
</dbReference>
<dbReference type="InterPro" id="IPR036366">
    <property type="entry name" value="PGBDSf"/>
</dbReference>
<accession>A0A8J2ZXE9</accession>
<dbReference type="CDD" id="cd00118">
    <property type="entry name" value="LysM"/>
    <property type="match status" value="2"/>
</dbReference>
<sequence>MAKEEKWLDLSHHNTVTSWDDIAKNFDGVILKCTEGNDFVDPKFAEYYAGATKAGLKVQAYHFARFANETDAQLEADFFIKTLAGKALYNDEAVLDIEADDNKLDKATLTGCVMSFSKELSKKADLKTVVYSYPNFLKTELNKFNLPVWLADYSSDGSYTDELSKDYEIVMVQYTSSGKATGVSGNVDLDRRVIAQLSQVTDKPKTEPKPKPKDDGLLKNGDTGSKVKAAQSKLIALGYYKGKVDGIFGPQTEAAVKAFQKAQKIQVDGIIGPDTQKHLDSAKAPKPGGGTYTVKSGDTLSEIGAAHNVDWHDIAELNDIKGPKYVIKVGQKLKLPSGAKQSATKTYTVKKGDTLSGIGVDLEVDWHDIAKLNGIKAPYVIQPGQKLKYKK</sequence>
<keyword evidence="3" id="KW-0326">Glycosidase</keyword>
<dbReference type="InterPro" id="IPR036779">
    <property type="entry name" value="LysM_dom_sf"/>
</dbReference>
<dbReference type="AlphaFoldDB" id="A0A8J2ZXE9"/>
<feature type="domain" description="LysM" evidence="5">
    <location>
        <begin position="345"/>
        <end position="389"/>
    </location>
</feature>
<keyword evidence="2" id="KW-0378">Hydrolase</keyword>
<comment type="caution">
    <text evidence="6">The sequence shown here is derived from an EMBL/GenBank/DDBJ whole genome shotgun (WGS) entry which is preliminary data.</text>
</comment>
<dbReference type="GO" id="GO:0016998">
    <property type="term" value="P:cell wall macromolecule catabolic process"/>
    <property type="evidence" value="ECO:0007669"/>
    <property type="project" value="InterPro"/>
</dbReference>
<keyword evidence="7" id="KW-1185">Reference proteome</keyword>
<dbReference type="PROSITE" id="PS51904">
    <property type="entry name" value="GLYCOSYL_HYDROL_F25_2"/>
    <property type="match status" value="1"/>
</dbReference>
<dbReference type="SMART" id="SM00641">
    <property type="entry name" value="Glyco_25"/>
    <property type="match status" value="1"/>
</dbReference>
<comment type="similarity">
    <text evidence="1">Belongs to the glycosyl hydrolase 25 family.</text>
</comment>
<dbReference type="InterPro" id="IPR017853">
    <property type="entry name" value="GH"/>
</dbReference>
<evidence type="ECO:0000256" key="3">
    <source>
        <dbReference type="ARBA" id="ARBA00023295"/>
    </source>
</evidence>
<dbReference type="CDD" id="cd00599">
    <property type="entry name" value="GH25_muramidase"/>
    <property type="match status" value="1"/>
</dbReference>
<dbReference type="Gene3D" id="3.20.20.80">
    <property type="entry name" value="Glycosidases"/>
    <property type="match status" value="1"/>
</dbReference>
<dbReference type="SUPFAM" id="SSF51445">
    <property type="entry name" value="(Trans)glycosidases"/>
    <property type="match status" value="1"/>
</dbReference>
<dbReference type="RefSeq" id="WP_188497655.1">
    <property type="nucleotide sequence ID" value="NZ_BMFV01000018.1"/>
</dbReference>
<reference evidence="6" key="1">
    <citation type="journal article" date="2014" name="Int. J. Syst. Evol. Microbiol.">
        <title>Complete genome sequence of Corynebacterium casei LMG S-19264T (=DSM 44701T), isolated from a smear-ripened cheese.</title>
        <authorList>
            <consortium name="US DOE Joint Genome Institute (JGI-PGF)"/>
            <person name="Walter F."/>
            <person name="Albersmeier A."/>
            <person name="Kalinowski J."/>
            <person name="Ruckert C."/>
        </authorList>
    </citation>
    <scope>NUCLEOTIDE SEQUENCE</scope>
    <source>
        <strain evidence="6">CGMCC 1.12777</strain>
    </source>
</reference>